<dbReference type="InterPro" id="IPR000774">
    <property type="entry name" value="PPIase_FKBP_N"/>
</dbReference>
<evidence type="ECO:0000256" key="1">
    <source>
        <dbReference type="ARBA" id="ARBA00000971"/>
    </source>
</evidence>
<proteinExistence type="inferred from homology"/>
<dbReference type="Pfam" id="PF00254">
    <property type="entry name" value="FKBP_C"/>
    <property type="match status" value="1"/>
</dbReference>
<evidence type="ECO:0000259" key="8">
    <source>
        <dbReference type="PROSITE" id="PS50059"/>
    </source>
</evidence>
<dbReference type="PANTHER" id="PTHR43811:SF19">
    <property type="entry name" value="39 KDA FK506-BINDING NUCLEAR PROTEIN"/>
    <property type="match status" value="1"/>
</dbReference>
<dbReference type="SUPFAM" id="SSF54534">
    <property type="entry name" value="FKBP-like"/>
    <property type="match status" value="1"/>
</dbReference>
<dbReference type="InterPro" id="IPR036944">
    <property type="entry name" value="PPIase_FKBP_N_sf"/>
</dbReference>
<evidence type="ECO:0000256" key="3">
    <source>
        <dbReference type="ARBA" id="ARBA00023110"/>
    </source>
</evidence>
<evidence type="ECO:0000256" key="7">
    <source>
        <dbReference type="SAM" id="SignalP"/>
    </source>
</evidence>
<keyword evidence="7" id="KW-0732">Signal</keyword>
<feature type="domain" description="PPIase FKBP-type" evidence="8">
    <location>
        <begin position="145"/>
        <end position="232"/>
    </location>
</feature>
<dbReference type="EC" id="5.2.1.8" evidence="6"/>
<dbReference type="InterPro" id="IPR046357">
    <property type="entry name" value="PPIase_dom_sf"/>
</dbReference>
<dbReference type="HOGENOM" id="CLU_013615_0_1_10"/>
<accession>A0A0F5JI54</accession>
<keyword evidence="3 5" id="KW-0697">Rotamase</keyword>
<dbReference type="RefSeq" id="WP_007655776.1">
    <property type="nucleotide sequence ID" value="NZ_KQ033912.1"/>
</dbReference>
<dbReference type="GO" id="GO:0006457">
    <property type="term" value="P:protein folding"/>
    <property type="evidence" value="ECO:0007669"/>
    <property type="project" value="InterPro"/>
</dbReference>
<protein>
    <recommendedName>
        <fullName evidence="6">Peptidyl-prolyl cis-trans isomerase</fullName>
        <ecNumber evidence="6">5.2.1.8</ecNumber>
    </recommendedName>
</protein>
<dbReference type="AlphaFoldDB" id="A0A0F5JI54"/>
<comment type="similarity">
    <text evidence="2 6">Belongs to the FKBP-type PPIase family.</text>
</comment>
<sequence length="238" mass="25575">MKKINVLAATAIVALGIAATSCDSKPSANLKSAVDSASYAIGVSTGAGYKENLKTLPGGEANIDALIAGFVQAIKGDSTKMTPEQAQTYLNTYFVEAQARESQQAKEEGEKFLAENKTKDGVITTESGLQYKVEKEGTGAKPAKEDNVKVHYTGTLLDGSEFDSSVSRGEPAEFRVDRVIPGWTEILQIMPVGSKYIVWVPSELGYGPQPPRGSSIKPNSLLKFEIELLDIVKDDQKK</sequence>
<reference evidence="9 10" key="1">
    <citation type="submission" date="2013-04" db="EMBL/GenBank/DDBJ databases">
        <title>The Genome Sequence of Parabacteroides goldsteinii DSM 19448.</title>
        <authorList>
            <consortium name="The Broad Institute Genomics Platform"/>
            <person name="Earl A."/>
            <person name="Ward D."/>
            <person name="Feldgarden M."/>
            <person name="Gevers D."/>
            <person name="Martens E."/>
            <person name="Sakamoto M."/>
            <person name="Benno Y."/>
            <person name="Song Y."/>
            <person name="Liu C."/>
            <person name="Lee J."/>
            <person name="Bolanos M."/>
            <person name="Vaisanen M.L."/>
            <person name="Finegold S.M."/>
            <person name="Walker B."/>
            <person name="Young S."/>
            <person name="Zeng Q."/>
            <person name="Gargeya S."/>
            <person name="Fitzgerald M."/>
            <person name="Haas B."/>
            <person name="Abouelleil A."/>
            <person name="Allen A.W."/>
            <person name="Alvarado L."/>
            <person name="Arachchi H.M."/>
            <person name="Berlin A.M."/>
            <person name="Chapman S.B."/>
            <person name="Gainer-Dewar J."/>
            <person name="Goldberg J."/>
            <person name="Griggs A."/>
            <person name="Gujja S."/>
            <person name="Hansen M."/>
            <person name="Howarth C."/>
            <person name="Imamovic A."/>
            <person name="Ireland A."/>
            <person name="Larimer J."/>
            <person name="McCowan C."/>
            <person name="Murphy C."/>
            <person name="Pearson M."/>
            <person name="Poon T.W."/>
            <person name="Priest M."/>
            <person name="Roberts A."/>
            <person name="Saif S."/>
            <person name="Shea T."/>
            <person name="Sisk P."/>
            <person name="Sykes S."/>
            <person name="Wortman J."/>
            <person name="Nusbaum C."/>
            <person name="Birren B."/>
        </authorList>
    </citation>
    <scope>NUCLEOTIDE SEQUENCE [LARGE SCALE GENOMIC DNA]</scope>
    <source>
        <strain evidence="9 10">DSM 19448</strain>
    </source>
</reference>
<dbReference type="PATRIC" id="fig|927665.4.peg.1341"/>
<name>A0A0F5JI54_9BACT</name>
<evidence type="ECO:0000256" key="4">
    <source>
        <dbReference type="ARBA" id="ARBA00023235"/>
    </source>
</evidence>
<evidence type="ECO:0000256" key="5">
    <source>
        <dbReference type="PROSITE-ProRule" id="PRU00277"/>
    </source>
</evidence>
<keyword evidence="4 5" id="KW-0413">Isomerase</keyword>
<dbReference type="PANTHER" id="PTHR43811">
    <property type="entry name" value="FKBP-TYPE PEPTIDYL-PROLYL CIS-TRANS ISOMERASE FKPA"/>
    <property type="match status" value="1"/>
</dbReference>
<dbReference type="GeneID" id="69982526"/>
<evidence type="ECO:0000256" key="6">
    <source>
        <dbReference type="RuleBase" id="RU003915"/>
    </source>
</evidence>
<dbReference type="Pfam" id="PF01346">
    <property type="entry name" value="FKBP_N"/>
    <property type="match status" value="1"/>
</dbReference>
<feature type="chain" id="PRO_5002490041" description="Peptidyl-prolyl cis-trans isomerase" evidence="7">
    <location>
        <begin position="19"/>
        <end position="238"/>
    </location>
</feature>
<gene>
    <name evidence="9" type="ORF">HMPREF1535_01312</name>
</gene>
<comment type="catalytic activity">
    <reaction evidence="1 5 6">
        <text>[protein]-peptidylproline (omega=180) = [protein]-peptidylproline (omega=0)</text>
        <dbReference type="Rhea" id="RHEA:16237"/>
        <dbReference type="Rhea" id="RHEA-COMP:10747"/>
        <dbReference type="Rhea" id="RHEA-COMP:10748"/>
        <dbReference type="ChEBI" id="CHEBI:83833"/>
        <dbReference type="ChEBI" id="CHEBI:83834"/>
        <dbReference type="EC" id="5.2.1.8"/>
    </reaction>
</comment>
<evidence type="ECO:0000313" key="9">
    <source>
        <dbReference type="EMBL" id="KKB57491.1"/>
    </source>
</evidence>
<dbReference type="PROSITE" id="PS50059">
    <property type="entry name" value="FKBP_PPIASE"/>
    <property type="match status" value="1"/>
</dbReference>
<dbReference type="Proteomes" id="UP000033047">
    <property type="component" value="Unassembled WGS sequence"/>
</dbReference>
<organism evidence="9 10">
    <name type="scientific">Parabacteroides goldsteinii DSM 19448 = WAL 12034</name>
    <dbReference type="NCBI Taxonomy" id="927665"/>
    <lineage>
        <taxon>Bacteria</taxon>
        <taxon>Pseudomonadati</taxon>
        <taxon>Bacteroidota</taxon>
        <taxon>Bacteroidia</taxon>
        <taxon>Bacteroidales</taxon>
        <taxon>Tannerellaceae</taxon>
        <taxon>Parabacteroides</taxon>
    </lineage>
</organism>
<dbReference type="InterPro" id="IPR001179">
    <property type="entry name" value="PPIase_FKBP_dom"/>
</dbReference>
<dbReference type="STRING" id="927665.HMPREF1535_01312"/>
<dbReference type="PROSITE" id="PS51257">
    <property type="entry name" value="PROKAR_LIPOPROTEIN"/>
    <property type="match status" value="1"/>
</dbReference>
<dbReference type="Gene3D" id="3.10.50.40">
    <property type="match status" value="1"/>
</dbReference>
<dbReference type="Gene3D" id="1.10.287.460">
    <property type="entry name" value="Peptidyl-prolyl cis-trans isomerase, FKBP-type, N-terminal domain"/>
    <property type="match status" value="1"/>
</dbReference>
<comment type="caution">
    <text evidence="9">The sequence shown here is derived from an EMBL/GenBank/DDBJ whole genome shotgun (WGS) entry which is preliminary data.</text>
</comment>
<evidence type="ECO:0000313" key="10">
    <source>
        <dbReference type="Proteomes" id="UP000033047"/>
    </source>
</evidence>
<evidence type="ECO:0000256" key="2">
    <source>
        <dbReference type="ARBA" id="ARBA00006577"/>
    </source>
</evidence>
<dbReference type="GO" id="GO:0003755">
    <property type="term" value="F:peptidyl-prolyl cis-trans isomerase activity"/>
    <property type="evidence" value="ECO:0007669"/>
    <property type="project" value="UniProtKB-UniRule"/>
</dbReference>
<dbReference type="EMBL" id="AQHV01000009">
    <property type="protein sequence ID" value="KKB57491.1"/>
    <property type="molecule type" value="Genomic_DNA"/>
</dbReference>
<feature type="signal peptide" evidence="7">
    <location>
        <begin position="1"/>
        <end position="18"/>
    </location>
</feature>